<dbReference type="InterPro" id="IPR035996">
    <property type="entry name" value="4pyrrol_Methylase_sf"/>
</dbReference>
<comment type="pathway">
    <text evidence="1">Cofactor biosynthesis; adenosylcobalamin biosynthesis.</text>
</comment>
<evidence type="ECO:0000256" key="1">
    <source>
        <dbReference type="ARBA" id="ARBA00004953"/>
    </source>
</evidence>
<accession>A0A832A0Y8</accession>
<organism evidence="7">
    <name type="scientific">Desulfacinum infernum</name>
    <dbReference type="NCBI Taxonomy" id="35837"/>
    <lineage>
        <taxon>Bacteria</taxon>
        <taxon>Pseudomonadati</taxon>
        <taxon>Thermodesulfobacteriota</taxon>
        <taxon>Syntrophobacteria</taxon>
        <taxon>Syntrophobacterales</taxon>
        <taxon>Syntrophobacteraceae</taxon>
        <taxon>Desulfacinum</taxon>
    </lineage>
</organism>
<evidence type="ECO:0000256" key="4">
    <source>
        <dbReference type="ARBA" id="ARBA00022679"/>
    </source>
</evidence>
<reference evidence="7" key="1">
    <citation type="journal article" date="2020" name="mSystems">
        <title>Genome- and Community-Level Interaction Insights into Carbon Utilization and Element Cycling Functions of Hydrothermarchaeota in Hydrothermal Sediment.</title>
        <authorList>
            <person name="Zhou Z."/>
            <person name="Liu Y."/>
            <person name="Xu W."/>
            <person name="Pan J."/>
            <person name="Luo Z.H."/>
            <person name="Li M."/>
        </authorList>
    </citation>
    <scope>NUCLEOTIDE SEQUENCE [LARGE SCALE GENOMIC DNA]</scope>
    <source>
        <strain evidence="7">SpSt-456</strain>
    </source>
</reference>
<keyword evidence="5" id="KW-0949">S-adenosyl-L-methionine</keyword>
<dbReference type="InterPro" id="IPR000878">
    <property type="entry name" value="4pyrrol_Mease"/>
</dbReference>
<dbReference type="CDD" id="cd02440">
    <property type="entry name" value="AdoMet_MTases"/>
    <property type="match status" value="1"/>
</dbReference>
<evidence type="ECO:0000313" key="7">
    <source>
        <dbReference type="EMBL" id="HFK96513.1"/>
    </source>
</evidence>
<gene>
    <name evidence="7" type="primary">cbiE</name>
    <name evidence="7" type="ORF">ENS06_04195</name>
</gene>
<dbReference type="AlphaFoldDB" id="A0A832A0Y8"/>
<keyword evidence="4 7" id="KW-0808">Transferase</keyword>
<evidence type="ECO:0000256" key="2">
    <source>
        <dbReference type="ARBA" id="ARBA00022573"/>
    </source>
</evidence>
<name>A0A832A0Y8_9BACT</name>
<dbReference type="InterPro" id="IPR014777">
    <property type="entry name" value="4pyrrole_Mease_sub1"/>
</dbReference>
<dbReference type="InterPro" id="IPR014776">
    <property type="entry name" value="4pyrrole_Mease_sub2"/>
</dbReference>
<feature type="domain" description="Tetrapyrrole methylase" evidence="6">
    <location>
        <begin position="13"/>
        <end position="199"/>
    </location>
</feature>
<dbReference type="InterPro" id="IPR050714">
    <property type="entry name" value="Cobalamin_biosynth_MTase"/>
</dbReference>
<dbReference type="NCBIfam" id="TIGR02467">
    <property type="entry name" value="CbiE"/>
    <property type="match status" value="1"/>
</dbReference>
<sequence>MSPDPEKWSPPLIAVVGIGTGVRTASMEALRWIQRAEVLVGGIRHLDFFPDHPGEKIPIRGPLEAVLDVVDAASAQRRVAVLASGDPLFFGIGRSLSARFSRDRLHFIPGPTSVQTLCAALGRSWDDVQVFSLHGRTPSLAWMWFLRRGHALAFLTDKEHPPRWIAARLHQAGFEDPSVYVGEDLGLPSERISVWTPEEASGKDFSPLNVVLVTPPQSALRENPADAKTFTPSAWPLGEARPGVDDAAFLHREGLITKKEVRSVALSLLRLAPGHVLWDLGAGSGAVSVEAALLCPLRSVWAVEKVWERAADIRANARRFRCGEIQVVVDDALQAVSSLPAPDRVFVGGSGGTLSPLLHAVWARVAPSGRVVISAVTVHTLAELEAFAALEKVRLETVQVQVSRGVPIGSSLRFEALNPVFLCAMEKAAP</sequence>
<dbReference type="EMBL" id="DSTK01000013">
    <property type="protein sequence ID" value="HFK96513.1"/>
    <property type="molecule type" value="Genomic_DNA"/>
</dbReference>
<dbReference type="SUPFAM" id="SSF53790">
    <property type="entry name" value="Tetrapyrrole methylase"/>
    <property type="match status" value="1"/>
</dbReference>
<evidence type="ECO:0000259" key="6">
    <source>
        <dbReference type="Pfam" id="PF00590"/>
    </source>
</evidence>
<evidence type="ECO:0000256" key="5">
    <source>
        <dbReference type="ARBA" id="ARBA00022691"/>
    </source>
</evidence>
<dbReference type="SUPFAM" id="SSF53335">
    <property type="entry name" value="S-adenosyl-L-methionine-dependent methyltransferases"/>
    <property type="match status" value="1"/>
</dbReference>
<keyword evidence="3 7" id="KW-0489">Methyltransferase</keyword>
<dbReference type="Gene3D" id="3.30.950.10">
    <property type="entry name" value="Methyltransferase, Cobalt-precorrin-4 Transmethylase, Domain 2"/>
    <property type="match status" value="1"/>
</dbReference>
<dbReference type="InterPro" id="IPR014008">
    <property type="entry name" value="Cbl_synth_MTase_CbiT"/>
</dbReference>
<comment type="caution">
    <text evidence="7">The sequence shown here is derived from an EMBL/GenBank/DDBJ whole genome shotgun (WGS) entry which is preliminary data.</text>
</comment>
<dbReference type="InterPro" id="IPR006365">
    <property type="entry name" value="Cbl_synth_CobL"/>
</dbReference>
<dbReference type="GO" id="GO:0009236">
    <property type="term" value="P:cobalamin biosynthetic process"/>
    <property type="evidence" value="ECO:0007669"/>
    <property type="project" value="UniProtKB-UniPathway"/>
</dbReference>
<dbReference type="GO" id="GO:0008276">
    <property type="term" value="F:protein methyltransferase activity"/>
    <property type="evidence" value="ECO:0007669"/>
    <property type="project" value="InterPro"/>
</dbReference>
<dbReference type="Pfam" id="PF00590">
    <property type="entry name" value="TP_methylase"/>
    <property type="match status" value="1"/>
</dbReference>
<proteinExistence type="predicted"/>
<dbReference type="PIRSF" id="PIRSF036428">
    <property type="entry name" value="CobL"/>
    <property type="match status" value="1"/>
</dbReference>
<dbReference type="GO" id="GO:0032259">
    <property type="term" value="P:methylation"/>
    <property type="evidence" value="ECO:0007669"/>
    <property type="project" value="UniProtKB-KW"/>
</dbReference>
<dbReference type="Gene3D" id="3.40.50.150">
    <property type="entry name" value="Vaccinia Virus protein VP39"/>
    <property type="match status" value="1"/>
</dbReference>
<dbReference type="NCBIfam" id="TIGR02469">
    <property type="entry name" value="CbiT"/>
    <property type="match status" value="1"/>
</dbReference>
<dbReference type="UniPathway" id="UPA00148"/>
<dbReference type="PANTHER" id="PTHR43182:SF1">
    <property type="entry name" value="COBALT-PRECORRIN-7 C(5)-METHYLTRANSFERASE"/>
    <property type="match status" value="1"/>
</dbReference>
<dbReference type="InterPro" id="IPR029063">
    <property type="entry name" value="SAM-dependent_MTases_sf"/>
</dbReference>
<dbReference type="Gene3D" id="3.40.1010.10">
    <property type="entry name" value="Cobalt-precorrin-4 Transmethylase, Domain 1"/>
    <property type="match status" value="1"/>
</dbReference>
<keyword evidence="2" id="KW-0169">Cobalamin biosynthesis</keyword>
<dbReference type="InterPro" id="IPR012818">
    <property type="entry name" value="CbiE"/>
</dbReference>
<evidence type="ECO:0000256" key="3">
    <source>
        <dbReference type="ARBA" id="ARBA00022603"/>
    </source>
</evidence>
<protein>
    <submittedName>
        <fullName evidence="7">Precorrin-6y C5,15-methyltransferase (Decarboxylating) subunit CbiE</fullName>
    </submittedName>
</protein>
<dbReference type="PANTHER" id="PTHR43182">
    <property type="entry name" value="COBALT-PRECORRIN-6B C(15)-METHYLTRANSFERASE (DECARBOXYLATING)"/>
    <property type="match status" value="1"/>
</dbReference>
<dbReference type="CDD" id="cd11644">
    <property type="entry name" value="Precorrin-6Y-MT"/>
    <property type="match status" value="1"/>
</dbReference>